<feature type="transmembrane region" description="Helical" evidence="1">
    <location>
        <begin position="12"/>
        <end position="33"/>
    </location>
</feature>
<dbReference type="Proteomes" id="UP000578449">
    <property type="component" value="Unassembled WGS sequence"/>
</dbReference>
<protein>
    <submittedName>
        <fullName evidence="2">Uncharacterized protein</fullName>
    </submittedName>
</protein>
<sequence>MSATPSPRGRAWLRAGLAYLAFTEAVVGAWQLLLPKSFYDDFPLPGHPWVSSLPPYNEHLMRDVGGLNLGLALILAVAAIRLGATLARTAVSGYLLFALPHLLFHLGHLHGLAPIDLAGQVVTLVIGVIVPIALLYGLRHRTAGERAGAGTAA</sequence>
<gene>
    <name evidence="2" type="ORF">HNP84_003111</name>
</gene>
<name>A0A840PBK2_9ACTN</name>
<keyword evidence="1" id="KW-0472">Membrane</keyword>
<organism evidence="2 3">
    <name type="scientific">Thermocatellispora tengchongensis</name>
    <dbReference type="NCBI Taxonomy" id="1073253"/>
    <lineage>
        <taxon>Bacteria</taxon>
        <taxon>Bacillati</taxon>
        <taxon>Actinomycetota</taxon>
        <taxon>Actinomycetes</taxon>
        <taxon>Streptosporangiales</taxon>
        <taxon>Streptosporangiaceae</taxon>
        <taxon>Thermocatellispora</taxon>
    </lineage>
</organism>
<evidence type="ECO:0000256" key="1">
    <source>
        <dbReference type="SAM" id="Phobius"/>
    </source>
</evidence>
<accession>A0A840PBK2</accession>
<keyword evidence="1" id="KW-1133">Transmembrane helix</keyword>
<dbReference type="RefSeq" id="WP_185050361.1">
    <property type="nucleotide sequence ID" value="NZ_BAABIX010000001.1"/>
</dbReference>
<dbReference type="EMBL" id="JACHGN010000006">
    <property type="protein sequence ID" value="MBB5133385.1"/>
    <property type="molecule type" value="Genomic_DNA"/>
</dbReference>
<evidence type="ECO:0000313" key="2">
    <source>
        <dbReference type="EMBL" id="MBB5133385.1"/>
    </source>
</evidence>
<reference evidence="2 3" key="1">
    <citation type="submission" date="2020-08" db="EMBL/GenBank/DDBJ databases">
        <title>Genomic Encyclopedia of Type Strains, Phase IV (KMG-IV): sequencing the most valuable type-strain genomes for metagenomic binning, comparative biology and taxonomic classification.</title>
        <authorList>
            <person name="Goeker M."/>
        </authorList>
    </citation>
    <scope>NUCLEOTIDE SEQUENCE [LARGE SCALE GENOMIC DNA]</scope>
    <source>
        <strain evidence="2 3">DSM 45615</strain>
    </source>
</reference>
<keyword evidence="1" id="KW-0812">Transmembrane</keyword>
<feature type="transmembrane region" description="Helical" evidence="1">
    <location>
        <begin position="64"/>
        <end position="84"/>
    </location>
</feature>
<evidence type="ECO:0000313" key="3">
    <source>
        <dbReference type="Proteomes" id="UP000578449"/>
    </source>
</evidence>
<feature type="transmembrane region" description="Helical" evidence="1">
    <location>
        <begin position="117"/>
        <end position="138"/>
    </location>
</feature>
<dbReference type="AlphaFoldDB" id="A0A840PBK2"/>
<keyword evidence="3" id="KW-1185">Reference proteome</keyword>
<proteinExistence type="predicted"/>
<feature type="transmembrane region" description="Helical" evidence="1">
    <location>
        <begin position="91"/>
        <end position="111"/>
    </location>
</feature>
<comment type="caution">
    <text evidence="2">The sequence shown here is derived from an EMBL/GenBank/DDBJ whole genome shotgun (WGS) entry which is preliminary data.</text>
</comment>